<gene>
    <name evidence="1" type="ORF">EYF80_049769</name>
</gene>
<organism evidence="1 2">
    <name type="scientific">Liparis tanakae</name>
    <name type="common">Tanaka's snailfish</name>
    <dbReference type="NCBI Taxonomy" id="230148"/>
    <lineage>
        <taxon>Eukaryota</taxon>
        <taxon>Metazoa</taxon>
        <taxon>Chordata</taxon>
        <taxon>Craniata</taxon>
        <taxon>Vertebrata</taxon>
        <taxon>Euteleostomi</taxon>
        <taxon>Actinopterygii</taxon>
        <taxon>Neopterygii</taxon>
        <taxon>Teleostei</taxon>
        <taxon>Neoteleostei</taxon>
        <taxon>Acanthomorphata</taxon>
        <taxon>Eupercaria</taxon>
        <taxon>Perciformes</taxon>
        <taxon>Cottioidei</taxon>
        <taxon>Cottales</taxon>
        <taxon>Liparidae</taxon>
        <taxon>Liparis</taxon>
    </lineage>
</organism>
<evidence type="ECO:0000313" key="1">
    <source>
        <dbReference type="EMBL" id="TNN40074.1"/>
    </source>
</evidence>
<protein>
    <submittedName>
        <fullName evidence="1">Uncharacterized protein</fullName>
    </submittedName>
</protein>
<name>A0A4Z2FH25_9TELE</name>
<dbReference type="AlphaFoldDB" id="A0A4Z2FH25"/>
<accession>A0A4Z2FH25</accession>
<keyword evidence="2" id="KW-1185">Reference proteome</keyword>
<evidence type="ECO:0000313" key="2">
    <source>
        <dbReference type="Proteomes" id="UP000314294"/>
    </source>
</evidence>
<comment type="caution">
    <text evidence="1">The sequence shown here is derived from an EMBL/GenBank/DDBJ whole genome shotgun (WGS) entry which is preliminary data.</text>
</comment>
<reference evidence="1 2" key="1">
    <citation type="submission" date="2019-03" db="EMBL/GenBank/DDBJ databases">
        <title>First draft genome of Liparis tanakae, snailfish: a comprehensive survey of snailfish specific genes.</title>
        <authorList>
            <person name="Kim W."/>
            <person name="Song I."/>
            <person name="Jeong J.-H."/>
            <person name="Kim D."/>
            <person name="Kim S."/>
            <person name="Ryu S."/>
            <person name="Song J.Y."/>
            <person name="Lee S.K."/>
        </authorList>
    </citation>
    <scope>NUCLEOTIDE SEQUENCE [LARGE SCALE GENOMIC DNA]</scope>
    <source>
        <tissue evidence="1">Muscle</tissue>
    </source>
</reference>
<sequence length="144" mass="15758">MYSGNIPRPCRVDSFHMDGALLLCSCEWTYPYSVVPPLSRASTAAAWAALSSGQPFICSTMDGSEFWMWTLSSPVLRQALMIFLICSEFTALTPVHVCRLSLLMTSPLLGKPSSRARGIRVAIPSGTFWMMASASPSSAMIWNL</sequence>
<proteinExistence type="predicted"/>
<dbReference type="Proteomes" id="UP000314294">
    <property type="component" value="Unassembled WGS sequence"/>
</dbReference>
<dbReference type="EMBL" id="SRLO01001221">
    <property type="protein sequence ID" value="TNN40074.1"/>
    <property type="molecule type" value="Genomic_DNA"/>
</dbReference>